<dbReference type="Proteomes" id="UP000280296">
    <property type="component" value="Unassembled WGS sequence"/>
</dbReference>
<evidence type="ECO:0000256" key="6">
    <source>
        <dbReference type="SAM" id="MobiDB-lite"/>
    </source>
</evidence>
<keyword evidence="2 7" id="KW-0812">Transmembrane</keyword>
<feature type="compositionally biased region" description="Basic and acidic residues" evidence="6">
    <location>
        <begin position="19"/>
        <end position="28"/>
    </location>
</feature>
<dbReference type="EMBL" id="RYZH01000043">
    <property type="protein sequence ID" value="RUL84986.1"/>
    <property type="molecule type" value="Genomic_DNA"/>
</dbReference>
<evidence type="ECO:0000259" key="8">
    <source>
        <dbReference type="Pfam" id="PF05140"/>
    </source>
</evidence>
<dbReference type="InterPro" id="IPR023494">
    <property type="entry name" value="Cyt_c_bgen_Ccs1/CcsB/ResB"/>
</dbReference>
<dbReference type="GO" id="GO:0016020">
    <property type="term" value="C:membrane"/>
    <property type="evidence" value="ECO:0007669"/>
    <property type="project" value="UniProtKB-SubCell"/>
</dbReference>
<evidence type="ECO:0000256" key="1">
    <source>
        <dbReference type="ARBA" id="ARBA00004141"/>
    </source>
</evidence>
<feature type="transmembrane region" description="Helical" evidence="7">
    <location>
        <begin position="111"/>
        <end position="130"/>
    </location>
</feature>
<keyword evidence="4 7" id="KW-1133">Transmembrane helix</keyword>
<feature type="region of interest" description="Disordered" evidence="6">
    <location>
        <begin position="794"/>
        <end position="822"/>
    </location>
</feature>
<feature type="domain" description="ResB-like" evidence="8">
    <location>
        <begin position="679"/>
        <end position="743"/>
    </location>
</feature>
<evidence type="ECO:0000256" key="7">
    <source>
        <dbReference type="SAM" id="Phobius"/>
    </source>
</evidence>
<reference evidence="9 10" key="1">
    <citation type="submission" date="2018-12" db="EMBL/GenBank/DDBJ databases">
        <authorList>
            <person name="Toschakov S.V."/>
        </authorList>
    </citation>
    <scope>NUCLEOTIDE SEQUENCE [LARGE SCALE GENOMIC DNA]</scope>
    <source>
        <strain evidence="9 10">GM2012</strain>
    </source>
</reference>
<accession>A0A432MFP9</accession>
<keyword evidence="10" id="KW-1185">Reference proteome</keyword>
<dbReference type="Pfam" id="PF05140">
    <property type="entry name" value="ResB"/>
    <property type="match status" value="1"/>
</dbReference>
<reference evidence="9 10" key="2">
    <citation type="submission" date="2019-01" db="EMBL/GenBank/DDBJ databases">
        <title>Tautonia sociabilis, a novel thermotolerant planctomycete of Isosphaeraceae family, isolated from a 4000 m deep subterranean habitat.</title>
        <authorList>
            <person name="Kovaleva O.L."/>
            <person name="Elcheninov A.G."/>
            <person name="Van Heerden E."/>
            <person name="Toshchakov S.V."/>
            <person name="Novikov A."/>
            <person name="Bonch-Osmolovskaya E.A."/>
            <person name="Kublanov I.V."/>
        </authorList>
    </citation>
    <scope>NUCLEOTIDE SEQUENCE [LARGE SCALE GENOMIC DNA]</scope>
    <source>
        <strain evidence="9 10">GM2012</strain>
    </source>
</reference>
<dbReference type="PANTHER" id="PTHR31566">
    <property type="entry name" value="CYTOCHROME C BIOGENESIS PROTEIN CCS1, CHLOROPLASTIC"/>
    <property type="match status" value="1"/>
</dbReference>
<keyword evidence="3" id="KW-0201">Cytochrome c-type biogenesis</keyword>
<gene>
    <name evidence="9" type="ORF">TsocGM_19270</name>
</gene>
<organism evidence="9 10">
    <name type="scientific">Tautonia sociabilis</name>
    <dbReference type="NCBI Taxonomy" id="2080755"/>
    <lineage>
        <taxon>Bacteria</taxon>
        <taxon>Pseudomonadati</taxon>
        <taxon>Planctomycetota</taxon>
        <taxon>Planctomycetia</taxon>
        <taxon>Isosphaerales</taxon>
        <taxon>Isosphaeraceae</taxon>
        <taxon>Tautonia</taxon>
    </lineage>
</organism>
<proteinExistence type="predicted"/>
<sequence length="822" mass="91147">MATVSKKPSSPPPKSSKGRKGESDRGGEGRLLRGINGIYRFLASLKLAIVSISLLAIVIFVGMLYERKFGNAALQKYFYQTSWFGLLLAMLGINILCAATIRFPWKKRQTGFVVTHAGLLVLLVGSWISFQTGDEGQVAMVEGETSSTLVRSTDYTIRVQATDPRAREDLEALLREIFMEVGQGHEHGAEAEGGDAQDAALHALQDRIVAVLQSRNPGPSELRSLAAEPALPARYRGELEELASRMTGETYTFPFFPGPRQWPRDRVEVLTRQDDPFELSVTAFLPSAIGKRIAEPVPGGVPMMKVSMELTPPNMISPMDPLQDRFVIDENRWITAGDLFKRKVTALGPVRLVFQYIDDSRSKEMPAREAVNDFLEVPDRGAVESARLHYEDDSGRTRTATYFPSTETWVMPDGSKVEGKTATLTGSTLTATYNLSGALNDPGIFDRLRSARFDVSAGGQGPSRPITLGSFLLAIVENTKDEQMPLAEFSVKRGDGPEVVHWAVPIPGAAMPPMSFSPTDQPNVYEPTEGLVRVSYYKPLEFSEDMQGLKGSIEVLAVGDHQLYYRTINAEGIQNAGELDLGEKAVAFGGANRAMQASFTVDDYLESAVPRFTYVYRELPVGQAGQGTPAARVKLSRRGQSEERWVLLSTTSTLKPNPGAVETFAFPRESYNVSFDVDRKELPFSLRLVDFRRRFDPGTRQPSHYESDVLLYDQERGIEGEKVTISMNEPLSHRGYTFYQSSFTPPTDSSGEFVSLFQVRYDPTWQIIYIGCLMVVIGTFLQFYMRAGIFTDGGKRERERAGRPEEPTPEEPLPPPGEDDDL</sequence>
<evidence type="ECO:0000256" key="2">
    <source>
        <dbReference type="ARBA" id="ARBA00022692"/>
    </source>
</evidence>
<evidence type="ECO:0000256" key="5">
    <source>
        <dbReference type="ARBA" id="ARBA00023136"/>
    </source>
</evidence>
<evidence type="ECO:0000256" key="4">
    <source>
        <dbReference type="ARBA" id="ARBA00022989"/>
    </source>
</evidence>
<comment type="subcellular location">
    <subcellularLocation>
        <location evidence="1">Membrane</location>
        <topology evidence="1">Multi-pass membrane protein</topology>
    </subcellularLocation>
</comment>
<feature type="transmembrane region" description="Helical" evidence="7">
    <location>
        <begin position="77"/>
        <end position="99"/>
    </location>
</feature>
<evidence type="ECO:0000313" key="9">
    <source>
        <dbReference type="EMBL" id="RUL84986.1"/>
    </source>
</evidence>
<feature type="transmembrane region" description="Helical" evidence="7">
    <location>
        <begin position="765"/>
        <end position="785"/>
    </location>
</feature>
<dbReference type="AlphaFoldDB" id="A0A432MFP9"/>
<dbReference type="OrthoDB" id="219959at2"/>
<dbReference type="GO" id="GO:0017004">
    <property type="term" value="P:cytochrome complex assembly"/>
    <property type="evidence" value="ECO:0007669"/>
    <property type="project" value="UniProtKB-KW"/>
</dbReference>
<feature type="transmembrane region" description="Helical" evidence="7">
    <location>
        <begin position="41"/>
        <end position="65"/>
    </location>
</feature>
<evidence type="ECO:0000313" key="10">
    <source>
        <dbReference type="Proteomes" id="UP000280296"/>
    </source>
</evidence>
<keyword evidence="5 7" id="KW-0472">Membrane</keyword>
<evidence type="ECO:0000256" key="3">
    <source>
        <dbReference type="ARBA" id="ARBA00022748"/>
    </source>
</evidence>
<dbReference type="RefSeq" id="WP_126727093.1">
    <property type="nucleotide sequence ID" value="NZ_RYZH01000043.1"/>
</dbReference>
<comment type="caution">
    <text evidence="9">The sequence shown here is derived from an EMBL/GenBank/DDBJ whole genome shotgun (WGS) entry which is preliminary data.</text>
</comment>
<feature type="compositionally biased region" description="Basic and acidic residues" evidence="6">
    <location>
        <begin position="794"/>
        <end position="806"/>
    </location>
</feature>
<dbReference type="InterPro" id="IPR007816">
    <property type="entry name" value="ResB-like_domain"/>
</dbReference>
<protein>
    <recommendedName>
        <fullName evidence="8">ResB-like domain-containing protein</fullName>
    </recommendedName>
</protein>
<feature type="region of interest" description="Disordered" evidence="6">
    <location>
        <begin position="1"/>
        <end position="28"/>
    </location>
</feature>
<name>A0A432MFP9_9BACT</name>